<comment type="similarity">
    <text evidence="12">Belongs to the G-protein coupled receptor 1 family.</text>
</comment>
<protein>
    <recommendedName>
        <fullName evidence="13">Olfactory receptor</fullName>
    </recommendedName>
</protein>
<evidence type="ECO:0000256" key="9">
    <source>
        <dbReference type="ARBA" id="ARBA00023136"/>
    </source>
</evidence>
<dbReference type="InterPro" id="IPR000725">
    <property type="entry name" value="Olfact_rcpt"/>
</dbReference>
<dbReference type="PROSITE" id="PS50262">
    <property type="entry name" value="G_PROTEIN_RECEP_F1_2"/>
    <property type="match status" value="1"/>
</dbReference>
<dbReference type="RefSeq" id="XP_021021744.1">
    <property type="nucleotide sequence ID" value="XM_021166085.1"/>
</dbReference>
<dbReference type="Pfam" id="PF13853">
    <property type="entry name" value="7tm_4"/>
    <property type="match status" value="1"/>
</dbReference>
<dbReference type="PROSITE" id="PS00237">
    <property type="entry name" value="G_PROTEIN_RECEP_F1_1"/>
    <property type="match status" value="1"/>
</dbReference>
<keyword evidence="5 12" id="KW-0812">Transmembrane</keyword>
<keyword evidence="10 12" id="KW-0675">Receptor</keyword>
<accession>A0A6P5PTB6</accession>
<evidence type="ECO:0000256" key="10">
    <source>
        <dbReference type="ARBA" id="ARBA00023170"/>
    </source>
</evidence>
<feature type="transmembrane region" description="Helical" evidence="13">
    <location>
        <begin position="117"/>
        <end position="145"/>
    </location>
</feature>
<feature type="transmembrane region" description="Helical" evidence="13">
    <location>
        <begin position="54"/>
        <end position="78"/>
    </location>
</feature>
<dbReference type="InterPro" id="IPR017452">
    <property type="entry name" value="GPCR_Rhodpsn_7TM"/>
</dbReference>
<name>A0A6P5PTB6_MUSCR</name>
<feature type="transmembrane region" description="Helical" evidence="13">
    <location>
        <begin position="267"/>
        <end position="285"/>
    </location>
</feature>
<keyword evidence="6 13" id="KW-0552">Olfaction</keyword>
<feature type="transmembrane region" description="Helical" evidence="13">
    <location>
        <begin position="90"/>
        <end position="111"/>
    </location>
</feature>
<keyword evidence="8 12" id="KW-0297">G-protein coupled receptor</keyword>
<keyword evidence="7 13" id="KW-1133">Transmembrane helix</keyword>
<feature type="transmembrane region" description="Helical" evidence="13">
    <location>
        <begin position="219"/>
        <end position="246"/>
    </location>
</feature>
<keyword evidence="9 13" id="KW-0472">Membrane</keyword>
<dbReference type="AlphaFoldDB" id="A0A6P5PTB6"/>
<evidence type="ECO:0000256" key="3">
    <source>
        <dbReference type="ARBA" id="ARBA00022475"/>
    </source>
</evidence>
<evidence type="ECO:0000256" key="4">
    <source>
        <dbReference type="ARBA" id="ARBA00022606"/>
    </source>
</evidence>
<evidence type="ECO:0000313" key="15">
    <source>
        <dbReference type="Proteomes" id="UP000515126"/>
    </source>
</evidence>
<keyword evidence="15" id="KW-1185">Reference proteome</keyword>
<dbReference type="InterPro" id="IPR000276">
    <property type="entry name" value="GPCR_Rhodpsn"/>
</dbReference>
<dbReference type="PRINTS" id="PR00237">
    <property type="entry name" value="GPCRRHODOPSN"/>
</dbReference>
<dbReference type="GO" id="GO:0005886">
    <property type="term" value="C:plasma membrane"/>
    <property type="evidence" value="ECO:0007669"/>
    <property type="project" value="UniProtKB-SubCell"/>
</dbReference>
<reference evidence="16" key="1">
    <citation type="submission" date="2025-08" db="UniProtKB">
        <authorList>
            <consortium name="RefSeq"/>
        </authorList>
    </citation>
    <scope>IDENTIFICATION</scope>
</reference>
<dbReference type="KEGG" id="mcal:110297327"/>
<dbReference type="Gene3D" id="1.20.1070.10">
    <property type="entry name" value="Rhodopsin 7-helix transmembrane proteins"/>
    <property type="match status" value="1"/>
</dbReference>
<evidence type="ECO:0000256" key="2">
    <source>
        <dbReference type="ARBA" id="ARBA00004651"/>
    </source>
</evidence>
<evidence type="ECO:0000313" key="16">
    <source>
        <dbReference type="RefSeq" id="XP_021021744.1"/>
    </source>
</evidence>
<dbReference type="GO" id="GO:0004984">
    <property type="term" value="F:olfactory receptor activity"/>
    <property type="evidence" value="ECO:0007669"/>
    <property type="project" value="InterPro"/>
</dbReference>
<evidence type="ECO:0000256" key="13">
    <source>
        <dbReference type="RuleBase" id="RU363047"/>
    </source>
</evidence>
<dbReference type="PRINTS" id="PR00245">
    <property type="entry name" value="OLFACTORYR"/>
</dbReference>
<organism evidence="15 16">
    <name type="scientific">Mus caroli</name>
    <name type="common">Ryukyu mouse</name>
    <name type="synonym">Ricefield mouse</name>
    <dbReference type="NCBI Taxonomy" id="10089"/>
    <lineage>
        <taxon>Eukaryota</taxon>
        <taxon>Metazoa</taxon>
        <taxon>Chordata</taxon>
        <taxon>Craniata</taxon>
        <taxon>Vertebrata</taxon>
        <taxon>Euteleostomi</taxon>
        <taxon>Mammalia</taxon>
        <taxon>Eutheria</taxon>
        <taxon>Euarchontoglires</taxon>
        <taxon>Glires</taxon>
        <taxon>Rodentia</taxon>
        <taxon>Myomorpha</taxon>
        <taxon>Muroidea</taxon>
        <taxon>Muridae</taxon>
        <taxon>Murinae</taxon>
        <taxon>Mus</taxon>
        <taxon>Mus</taxon>
    </lineage>
</organism>
<evidence type="ECO:0000256" key="1">
    <source>
        <dbReference type="ARBA" id="ARBA00002936"/>
    </source>
</evidence>
<dbReference type="GO" id="GO:0004930">
    <property type="term" value="F:G protein-coupled receptor activity"/>
    <property type="evidence" value="ECO:0007669"/>
    <property type="project" value="UniProtKB-KW"/>
</dbReference>
<evidence type="ECO:0000256" key="12">
    <source>
        <dbReference type="RuleBase" id="RU000688"/>
    </source>
</evidence>
<feature type="transmembrane region" description="Helical" evidence="13">
    <location>
        <begin position="166"/>
        <end position="187"/>
    </location>
</feature>
<keyword evidence="3 13" id="KW-1003">Cell membrane</keyword>
<dbReference type="SUPFAM" id="SSF81321">
    <property type="entry name" value="Family A G protein-coupled receptor-like"/>
    <property type="match status" value="1"/>
</dbReference>
<keyword evidence="11 12" id="KW-0807">Transducer</keyword>
<feature type="domain" description="G-protein coupled receptors family 1 profile" evidence="14">
    <location>
        <begin position="66"/>
        <end position="315"/>
    </location>
</feature>
<dbReference type="PANTHER" id="PTHR26452">
    <property type="entry name" value="OLFACTORY RECEPTOR"/>
    <property type="match status" value="1"/>
</dbReference>
<evidence type="ECO:0000256" key="8">
    <source>
        <dbReference type="ARBA" id="ARBA00023040"/>
    </source>
</evidence>
<evidence type="ECO:0000256" key="6">
    <source>
        <dbReference type="ARBA" id="ARBA00022725"/>
    </source>
</evidence>
<comment type="subcellular location">
    <subcellularLocation>
        <location evidence="2 13">Cell membrane</location>
        <topology evidence="2 13">Multi-pass membrane protein</topology>
    </subcellularLocation>
</comment>
<dbReference type="CDD" id="cd15227">
    <property type="entry name" value="7tmA_OR14-like"/>
    <property type="match status" value="1"/>
</dbReference>
<feature type="transmembrane region" description="Helical" evidence="13">
    <location>
        <begin position="297"/>
        <end position="317"/>
    </location>
</feature>
<sequence>MEMLEEYLRGNPRKKAGTEGEVVEDSRVPNATRITGFILMGFSSTPELQTVCGLFLLVMYLAVIMSNLLLITLITLDLKLQTPMYFFLKNLSLLDVFFISVPIPNFFINSITHNNSISILGCALQLFLMTSFGAGDVFLLTAMSCDRYVAICCPLHYEAIMSNGNCVLMVGVSWATGILFGALYTAGTFSMPFCGSMVIPQFFCDVPSLLRISCSDTLVVIYISLGIGFCLGMVCIICVVLSYFYIFSTVLKIPTTKGQSKAFGTCLPHLTVFSVFIATACFVNLKPPSSSASIADRLFSVLYTVLPPALNPVIYSLRNTDVKCALRSLQKILCPRGSLHFCPWYSASHFTTKLCNY</sequence>
<proteinExistence type="inferred from homology"/>
<keyword evidence="4 13" id="KW-0716">Sensory transduction</keyword>
<dbReference type="GeneID" id="110297327"/>
<comment type="function">
    <text evidence="1">Odorant receptor.</text>
</comment>
<dbReference type="FunFam" id="1.20.1070.10:FF:000037">
    <property type="entry name" value="Olfactory receptor"/>
    <property type="match status" value="1"/>
</dbReference>
<gene>
    <name evidence="16" type="primary">LOC110297327</name>
</gene>
<evidence type="ECO:0000259" key="14">
    <source>
        <dbReference type="PROSITE" id="PS50262"/>
    </source>
</evidence>
<evidence type="ECO:0000256" key="5">
    <source>
        <dbReference type="ARBA" id="ARBA00022692"/>
    </source>
</evidence>
<evidence type="ECO:0000256" key="7">
    <source>
        <dbReference type="ARBA" id="ARBA00022989"/>
    </source>
</evidence>
<dbReference type="InterPro" id="IPR050516">
    <property type="entry name" value="Olfactory_GPCR"/>
</dbReference>
<dbReference type="Proteomes" id="UP000515126">
    <property type="component" value="Chromosome 7"/>
</dbReference>
<evidence type="ECO:0000256" key="11">
    <source>
        <dbReference type="ARBA" id="ARBA00023224"/>
    </source>
</evidence>